<dbReference type="SUPFAM" id="SSF110087">
    <property type="entry name" value="DR1885-like metal-binding protein"/>
    <property type="match status" value="1"/>
</dbReference>
<reference evidence="3 4" key="1">
    <citation type="submission" date="2020-08" db="EMBL/GenBank/DDBJ databases">
        <title>Whole-Genome Sequence of French Clinical Streptomyces mexicanus Strain Q0842.</title>
        <authorList>
            <person name="Boxberger M."/>
            <person name="La Scola B."/>
        </authorList>
    </citation>
    <scope>NUCLEOTIDE SEQUENCE [LARGE SCALE GENOMIC DNA]</scope>
    <source>
        <strain evidence="3 4">Marseille-Q0842</strain>
    </source>
</reference>
<keyword evidence="4" id="KW-1185">Reference proteome</keyword>
<dbReference type="InterPro" id="IPR058248">
    <property type="entry name" value="Lxx211020-like"/>
</dbReference>
<evidence type="ECO:0000256" key="2">
    <source>
        <dbReference type="SAM" id="SignalP"/>
    </source>
</evidence>
<dbReference type="PROSITE" id="PS51257">
    <property type="entry name" value="PROKAR_LIPOPROTEIN"/>
    <property type="match status" value="1"/>
</dbReference>
<dbReference type="PANTHER" id="PTHR36302">
    <property type="entry name" value="BLR7088 PROTEIN"/>
    <property type="match status" value="1"/>
</dbReference>
<dbReference type="InterPro" id="IPR007410">
    <property type="entry name" value="LpqE-like"/>
</dbReference>
<evidence type="ECO:0000256" key="1">
    <source>
        <dbReference type="SAM" id="MobiDB-lite"/>
    </source>
</evidence>
<accession>A0A7X1LRX8</accession>
<organism evidence="3 4">
    <name type="scientific">Streptomyces mexicanus</name>
    <dbReference type="NCBI Taxonomy" id="178566"/>
    <lineage>
        <taxon>Bacteria</taxon>
        <taxon>Bacillati</taxon>
        <taxon>Actinomycetota</taxon>
        <taxon>Actinomycetes</taxon>
        <taxon>Kitasatosporales</taxon>
        <taxon>Streptomycetaceae</taxon>
        <taxon>Streptomyces</taxon>
    </lineage>
</organism>
<dbReference type="Pfam" id="PF04314">
    <property type="entry name" value="PCuAC"/>
    <property type="match status" value="1"/>
</dbReference>
<feature type="chain" id="PRO_5031162411" evidence="2">
    <location>
        <begin position="31"/>
        <end position="160"/>
    </location>
</feature>
<dbReference type="Gene3D" id="2.60.40.1890">
    <property type="entry name" value="PCu(A)C copper chaperone"/>
    <property type="match status" value="1"/>
</dbReference>
<name>A0A7X1LRX8_9ACTN</name>
<gene>
    <name evidence="3" type="ORF">H1R13_12765</name>
</gene>
<dbReference type="InterPro" id="IPR036182">
    <property type="entry name" value="PCuAC_sf"/>
</dbReference>
<dbReference type="EMBL" id="JACMHY010000004">
    <property type="protein sequence ID" value="MBC2865826.1"/>
    <property type="molecule type" value="Genomic_DNA"/>
</dbReference>
<dbReference type="RefSeq" id="WP_159667595.1">
    <property type="nucleotide sequence ID" value="NZ_JACMHY010000004.1"/>
</dbReference>
<feature type="signal peptide" evidence="2">
    <location>
        <begin position="1"/>
        <end position="30"/>
    </location>
</feature>
<sequence length="160" mass="16414">MRRPTTAVPLAVTALAGAVLLTGCGGSASGAESGGSGPELSVTSPYIPEPVSDSMAAGFLTIENKGDAADQLTSVTSDAAGSVTLHRTDGGAMEQVDRLTVPAHGRLVFRSGGNHLMFDRLTTKPVQGRTITVELHFATSGDLKVRMPVKPATYNPATGH</sequence>
<protein>
    <submittedName>
        <fullName evidence="3">Copper chaperone PCu(A)C</fullName>
    </submittedName>
</protein>
<proteinExistence type="predicted"/>
<dbReference type="Proteomes" id="UP000517694">
    <property type="component" value="Unassembled WGS sequence"/>
</dbReference>
<evidence type="ECO:0000313" key="3">
    <source>
        <dbReference type="EMBL" id="MBC2865826.1"/>
    </source>
</evidence>
<dbReference type="PANTHER" id="PTHR36302:SF1">
    <property type="entry name" value="COPPER CHAPERONE PCU(A)C"/>
    <property type="match status" value="1"/>
</dbReference>
<feature type="region of interest" description="Disordered" evidence="1">
    <location>
        <begin position="28"/>
        <end position="47"/>
    </location>
</feature>
<comment type="caution">
    <text evidence="3">The sequence shown here is derived from an EMBL/GenBank/DDBJ whole genome shotgun (WGS) entry which is preliminary data.</text>
</comment>
<dbReference type="AlphaFoldDB" id="A0A7X1LRX8"/>
<feature type="compositionally biased region" description="Gly residues" evidence="1">
    <location>
        <begin position="28"/>
        <end position="37"/>
    </location>
</feature>
<dbReference type="OrthoDB" id="9796962at2"/>
<evidence type="ECO:0000313" key="4">
    <source>
        <dbReference type="Proteomes" id="UP000517694"/>
    </source>
</evidence>
<keyword evidence="2" id="KW-0732">Signal</keyword>